<evidence type="ECO:0000259" key="7">
    <source>
        <dbReference type="Pfam" id="PF20684"/>
    </source>
</evidence>
<accession>A0A395N9P3</accession>
<evidence type="ECO:0000256" key="4">
    <source>
        <dbReference type="ARBA" id="ARBA00023136"/>
    </source>
</evidence>
<evidence type="ECO:0000256" key="1">
    <source>
        <dbReference type="ARBA" id="ARBA00004141"/>
    </source>
</evidence>
<evidence type="ECO:0000256" key="2">
    <source>
        <dbReference type="ARBA" id="ARBA00022692"/>
    </source>
</evidence>
<proteinExistence type="inferred from homology"/>
<dbReference type="PANTHER" id="PTHR33048:SF47">
    <property type="entry name" value="INTEGRAL MEMBRANE PROTEIN-RELATED"/>
    <property type="match status" value="1"/>
</dbReference>
<gene>
    <name evidence="8" type="ORF">TARUN_9410</name>
</gene>
<keyword evidence="9" id="KW-1185">Reference proteome</keyword>
<keyword evidence="8" id="KW-0675">Receptor</keyword>
<evidence type="ECO:0000313" key="9">
    <source>
        <dbReference type="Proteomes" id="UP000266272"/>
    </source>
</evidence>
<dbReference type="InterPro" id="IPR049326">
    <property type="entry name" value="Rhodopsin_dom_fungi"/>
</dbReference>
<dbReference type="EMBL" id="PXOA01000759">
    <property type="protein sequence ID" value="RFU72848.1"/>
    <property type="molecule type" value="Genomic_DNA"/>
</dbReference>
<evidence type="ECO:0000256" key="6">
    <source>
        <dbReference type="SAM" id="Phobius"/>
    </source>
</evidence>
<feature type="transmembrane region" description="Helical" evidence="6">
    <location>
        <begin position="142"/>
        <end position="160"/>
    </location>
</feature>
<evidence type="ECO:0000256" key="5">
    <source>
        <dbReference type="ARBA" id="ARBA00038359"/>
    </source>
</evidence>
<protein>
    <submittedName>
        <fullName evidence="8">Pth11-typeg--coupled receptor</fullName>
    </submittedName>
</protein>
<keyword evidence="4 6" id="KW-0472">Membrane</keyword>
<dbReference type="STRING" id="490622.A0A395N9P3"/>
<dbReference type="Pfam" id="PF20684">
    <property type="entry name" value="Fung_rhodopsin"/>
    <property type="match status" value="1"/>
</dbReference>
<feature type="transmembrane region" description="Helical" evidence="6">
    <location>
        <begin position="91"/>
        <end position="113"/>
    </location>
</feature>
<dbReference type="PANTHER" id="PTHR33048">
    <property type="entry name" value="PTH11-LIKE INTEGRAL MEMBRANE PROTEIN (AFU_ORTHOLOGUE AFUA_5G11245)"/>
    <property type="match status" value="1"/>
</dbReference>
<feature type="domain" description="Rhodopsin" evidence="7">
    <location>
        <begin position="60"/>
        <end position="236"/>
    </location>
</feature>
<name>A0A395N9P3_TRIAR</name>
<comment type="subcellular location">
    <subcellularLocation>
        <location evidence="1">Membrane</location>
        <topology evidence="1">Multi-pass membrane protein</topology>
    </subcellularLocation>
</comment>
<organism evidence="8 9">
    <name type="scientific">Trichoderma arundinaceum</name>
    <dbReference type="NCBI Taxonomy" id="490622"/>
    <lineage>
        <taxon>Eukaryota</taxon>
        <taxon>Fungi</taxon>
        <taxon>Dikarya</taxon>
        <taxon>Ascomycota</taxon>
        <taxon>Pezizomycotina</taxon>
        <taxon>Sordariomycetes</taxon>
        <taxon>Hypocreomycetidae</taxon>
        <taxon>Hypocreales</taxon>
        <taxon>Hypocreaceae</taxon>
        <taxon>Trichoderma</taxon>
    </lineage>
</organism>
<feature type="transmembrane region" description="Helical" evidence="6">
    <location>
        <begin position="19"/>
        <end position="41"/>
    </location>
</feature>
<comment type="caution">
    <text evidence="8">The sequence shown here is derived from an EMBL/GenBank/DDBJ whole genome shotgun (WGS) entry which is preliminary data.</text>
</comment>
<dbReference type="Proteomes" id="UP000266272">
    <property type="component" value="Unassembled WGS sequence"/>
</dbReference>
<dbReference type="OrthoDB" id="5401779at2759"/>
<dbReference type="GO" id="GO:0016020">
    <property type="term" value="C:membrane"/>
    <property type="evidence" value="ECO:0007669"/>
    <property type="project" value="UniProtKB-SubCell"/>
</dbReference>
<evidence type="ECO:0000313" key="8">
    <source>
        <dbReference type="EMBL" id="RFU72848.1"/>
    </source>
</evidence>
<sequence>MTATAIAVPNGPDTKNGYIFIYVNIPLLIIATAIVGFRVWWRCIKNGGGALNKADICVVICLCFVKNTVGITKLSFLFLYLDIFPQRKFRIICWALIIQIALGLVALNFTTIFQCTPIKYSWDKTIPGHCINIKAFWYGQSGWNTLMDVVVLILPIPVILKLQMNRRAKLSILAVFALGAFVCITSIERLISLNFNATFILDFTWATGTSVIWTQVESTVGVICACVPSLRKPLARFIPFLFGSSKHGRSYELSDGDADASTIKYSP</sequence>
<keyword evidence="3 6" id="KW-1133">Transmembrane helix</keyword>
<comment type="similarity">
    <text evidence="5">Belongs to the SAT4 family.</text>
</comment>
<keyword evidence="2 6" id="KW-0812">Transmembrane</keyword>
<dbReference type="AlphaFoldDB" id="A0A395N9P3"/>
<dbReference type="InterPro" id="IPR052337">
    <property type="entry name" value="SAT4-like"/>
</dbReference>
<reference evidence="8 9" key="1">
    <citation type="journal article" date="2018" name="PLoS Pathog.">
        <title>Evolution of structural diversity of trichothecenes, a family of toxins produced by plant pathogenic and entomopathogenic fungi.</title>
        <authorList>
            <person name="Proctor R.H."/>
            <person name="McCormick S.P."/>
            <person name="Kim H.S."/>
            <person name="Cardoza R.E."/>
            <person name="Stanley A.M."/>
            <person name="Lindo L."/>
            <person name="Kelly A."/>
            <person name="Brown D.W."/>
            <person name="Lee T."/>
            <person name="Vaughan M.M."/>
            <person name="Alexander N.J."/>
            <person name="Busman M."/>
            <person name="Gutierrez S."/>
        </authorList>
    </citation>
    <scope>NUCLEOTIDE SEQUENCE [LARGE SCALE GENOMIC DNA]</scope>
    <source>
        <strain evidence="8 9">IBT 40837</strain>
    </source>
</reference>
<evidence type="ECO:0000256" key="3">
    <source>
        <dbReference type="ARBA" id="ARBA00022989"/>
    </source>
</evidence>
<feature type="transmembrane region" description="Helical" evidence="6">
    <location>
        <begin position="172"/>
        <end position="191"/>
    </location>
</feature>